<dbReference type="RefSeq" id="WP_090968720.1">
    <property type="nucleotide sequence ID" value="NZ_FNRT01000002.1"/>
</dbReference>
<dbReference type="Pfam" id="PF07730">
    <property type="entry name" value="HisKA_3"/>
    <property type="match status" value="1"/>
</dbReference>
<dbReference type="PANTHER" id="PTHR24421">
    <property type="entry name" value="NITRATE/NITRITE SENSOR PROTEIN NARX-RELATED"/>
    <property type="match status" value="1"/>
</dbReference>
<dbReference type="AlphaFoldDB" id="A0A1H4PVD7"/>
<name>A0A1H4PVD7_9ACTN</name>
<dbReference type="OrthoDB" id="227596at2"/>
<dbReference type="InterPro" id="IPR036890">
    <property type="entry name" value="HATPase_C_sf"/>
</dbReference>
<keyword evidence="4" id="KW-0472">Membrane</keyword>
<dbReference type="SUPFAM" id="SSF55874">
    <property type="entry name" value="ATPase domain of HSP90 chaperone/DNA topoisomerase II/histidine kinase"/>
    <property type="match status" value="1"/>
</dbReference>
<proteinExistence type="predicted"/>
<evidence type="ECO:0000259" key="5">
    <source>
        <dbReference type="Pfam" id="PF07730"/>
    </source>
</evidence>
<feature type="transmembrane region" description="Helical" evidence="4">
    <location>
        <begin position="138"/>
        <end position="157"/>
    </location>
</feature>
<reference evidence="7" key="1">
    <citation type="submission" date="2016-10" db="EMBL/GenBank/DDBJ databases">
        <authorList>
            <person name="Varghese N."/>
            <person name="Submissions S."/>
        </authorList>
    </citation>
    <scope>NUCLEOTIDE SEQUENCE [LARGE SCALE GENOMIC DNA]</scope>
    <source>
        <strain evidence="7">DSM 22017</strain>
    </source>
</reference>
<dbReference type="Gene3D" id="3.30.565.10">
    <property type="entry name" value="Histidine kinase-like ATPase, C-terminal domain"/>
    <property type="match status" value="1"/>
</dbReference>
<dbReference type="InterPro" id="IPR050482">
    <property type="entry name" value="Sensor_HK_TwoCompSys"/>
</dbReference>
<dbReference type="GO" id="GO:0046983">
    <property type="term" value="F:protein dimerization activity"/>
    <property type="evidence" value="ECO:0007669"/>
    <property type="project" value="InterPro"/>
</dbReference>
<dbReference type="STRING" id="402596.SAMN04489844_1705"/>
<feature type="transmembrane region" description="Helical" evidence="4">
    <location>
        <begin position="201"/>
        <end position="224"/>
    </location>
</feature>
<dbReference type="Proteomes" id="UP000198742">
    <property type="component" value="Unassembled WGS sequence"/>
</dbReference>
<evidence type="ECO:0000313" key="6">
    <source>
        <dbReference type="EMBL" id="SEC11383.1"/>
    </source>
</evidence>
<dbReference type="InterPro" id="IPR011712">
    <property type="entry name" value="Sig_transdc_His_kin_sub3_dim/P"/>
</dbReference>
<evidence type="ECO:0000256" key="4">
    <source>
        <dbReference type="SAM" id="Phobius"/>
    </source>
</evidence>
<evidence type="ECO:0000256" key="1">
    <source>
        <dbReference type="ARBA" id="ARBA00022679"/>
    </source>
</evidence>
<feature type="transmembrane region" description="Helical" evidence="4">
    <location>
        <begin position="60"/>
        <end position="79"/>
    </location>
</feature>
<feature type="domain" description="Signal transduction histidine kinase subgroup 3 dimerisation and phosphoacceptor" evidence="5">
    <location>
        <begin position="388"/>
        <end position="455"/>
    </location>
</feature>
<dbReference type="PANTHER" id="PTHR24421:SF61">
    <property type="entry name" value="OXYGEN SENSOR HISTIDINE KINASE NREB"/>
    <property type="match status" value="1"/>
</dbReference>
<keyword evidence="4" id="KW-1133">Transmembrane helix</keyword>
<evidence type="ECO:0000313" key="7">
    <source>
        <dbReference type="Proteomes" id="UP000198742"/>
    </source>
</evidence>
<evidence type="ECO:0000256" key="3">
    <source>
        <dbReference type="ARBA" id="ARBA00023012"/>
    </source>
</evidence>
<feature type="transmembrane region" description="Helical" evidence="4">
    <location>
        <begin position="29"/>
        <end position="51"/>
    </location>
</feature>
<protein>
    <submittedName>
        <fullName evidence="6">Histidine kinase</fullName>
    </submittedName>
</protein>
<dbReference type="GO" id="GO:0000155">
    <property type="term" value="F:phosphorelay sensor kinase activity"/>
    <property type="evidence" value="ECO:0007669"/>
    <property type="project" value="InterPro"/>
</dbReference>
<keyword evidence="7" id="KW-1185">Reference proteome</keyword>
<organism evidence="6 7">
    <name type="scientific">Nocardioides exalbidus</name>
    <dbReference type="NCBI Taxonomy" id="402596"/>
    <lineage>
        <taxon>Bacteria</taxon>
        <taxon>Bacillati</taxon>
        <taxon>Actinomycetota</taxon>
        <taxon>Actinomycetes</taxon>
        <taxon>Propionibacteriales</taxon>
        <taxon>Nocardioidaceae</taxon>
        <taxon>Nocardioides</taxon>
    </lineage>
</organism>
<feature type="transmembrane region" description="Helical" evidence="4">
    <location>
        <begin position="169"/>
        <end position="189"/>
    </location>
</feature>
<accession>A0A1H4PVD7</accession>
<dbReference type="CDD" id="cd16917">
    <property type="entry name" value="HATPase_UhpB-NarQ-NarX-like"/>
    <property type="match status" value="1"/>
</dbReference>
<keyword evidence="3" id="KW-0902">Two-component regulatory system</keyword>
<feature type="transmembrane region" description="Helical" evidence="4">
    <location>
        <begin position="110"/>
        <end position="126"/>
    </location>
</feature>
<feature type="transmembrane region" description="Helical" evidence="4">
    <location>
        <begin position="85"/>
        <end position="103"/>
    </location>
</feature>
<keyword evidence="1" id="KW-0808">Transferase</keyword>
<dbReference type="GO" id="GO:0016020">
    <property type="term" value="C:membrane"/>
    <property type="evidence" value="ECO:0007669"/>
    <property type="project" value="InterPro"/>
</dbReference>
<gene>
    <name evidence="6" type="ORF">SAMN04489844_1705</name>
</gene>
<keyword evidence="2 6" id="KW-0418">Kinase</keyword>
<keyword evidence="4" id="KW-0812">Transmembrane</keyword>
<evidence type="ECO:0000256" key="2">
    <source>
        <dbReference type="ARBA" id="ARBA00022777"/>
    </source>
</evidence>
<dbReference type="Gene3D" id="1.20.5.1930">
    <property type="match status" value="1"/>
</dbReference>
<dbReference type="EMBL" id="FNRT01000002">
    <property type="protein sequence ID" value="SEC11383.1"/>
    <property type="molecule type" value="Genomic_DNA"/>
</dbReference>
<sequence length="586" mass="60060">MSAALVASAALGLVTTGSGWVVRKSGRARSSAVALVAGGLLLLLASGLALLGSDAAAGRIFLVAGCLALPLAVLSYPRLSWRDPLSFVVLVVLVGGGAISAAWPVAIYPLGFVVVGALLVHAWWAFEQGTSDDRRALTWSTLGWIGAGLAVTFLGFLGESAGTGVMTDVGPVFVVALAVGPVAMAIGVVRPEVVDVRGLVTQAVVATTVFLAYLSAAIGLASAIEVVGGTPLRATPLVVLCGLLAFGVRPLQVLLRGVVDQLLFGDRPDPLQAATSVADRIGDDPSLALAAVREALVLPYASLRAGGETLASSGTEVTHTRVLPLRLGDDEVGEVVVGLRAGDLSLDAGDADVLRIVAPLLAQTLRAQAMSRDLQKSREAVVTAVEEERRRLRRDLHDGLGPTLSGVAFATDAARNQLHADPARADELLVQLRADTTRAITEIRRLVEGLRPPALDQLGLVGALRQHASTLHSAAGTPLPVTLVAPAELPPLPAASEVAAYRIVVEALTNVVRHSCATSASVELGVRDGALVLAVRDDGTSDSDWTPGVGISSMRERSLQVGGSLSAAATSAGGVVEATIPLGRAG</sequence>